<gene>
    <name evidence="1" type="ORF">llap_13637</name>
</gene>
<dbReference type="PANTHER" id="PTHR33332">
    <property type="entry name" value="REVERSE TRANSCRIPTASE DOMAIN-CONTAINING PROTEIN"/>
    <property type="match status" value="1"/>
</dbReference>
<protein>
    <submittedName>
        <fullName evidence="1">Uncharacterized protein</fullName>
    </submittedName>
</protein>
<dbReference type="OrthoDB" id="6764170at2759"/>
<dbReference type="AlphaFoldDB" id="A0A2I0TQI5"/>
<organism evidence="1 2">
    <name type="scientific">Limosa lapponica baueri</name>
    <dbReference type="NCBI Taxonomy" id="1758121"/>
    <lineage>
        <taxon>Eukaryota</taxon>
        <taxon>Metazoa</taxon>
        <taxon>Chordata</taxon>
        <taxon>Craniata</taxon>
        <taxon>Vertebrata</taxon>
        <taxon>Euteleostomi</taxon>
        <taxon>Archelosauria</taxon>
        <taxon>Archosauria</taxon>
        <taxon>Dinosauria</taxon>
        <taxon>Saurischia</taxon>
        <taxon>Theropoda</taxon>
        <taxon>Coelurosauria</taxon>
        <taxon>Aves</taxon>
        <taxon>Neognathae</taxon>
        <taxon>Neoaves</taxon>
        <taxon>Charadriiformes</taxon>
        <taxon>Scolopacidae</taxon>
        <taxon>Limosa</taxon>
    </lineage>
</organism>
<proteinExistence type="predicted"/>
<name>A0A2I0TQI5_LIMLA</name>
<reference evidence="2" key="1">
    <citation type="submission" date="2017-11" db="EMBL/GenBank/DDBJ databases">
        <authorList>
            <person name="Lima N.C."/>
            <person name="Parody-Merino A.M."/>
            <person name="Battley P.F."/>
            <person name="Fidler A.E."/>
            <person name="Prosdocimi F."/>
        </authorList>
    </citation>
    <scope>NUCLEOTIDE SEQUENCE [LARGE SCALE GENOMIC DNA]</scope>
</reference>
<accession>A0A2I0TQI5</accession>
<dbReference type="EMBL" id="KZ507887">
    <property type="protein sequence ID" value="PKU36058.1"/>
    <property type="molecule type" value="Genomic_DNA"/>
</dbReference>
<reference evidence="2" key="2">
    <citation type="submission" date="2017-12" db="EMBL/GenBank/DDBJ databases">
        <title>Genome sequence of the Bar-tailed Godwit (Limosa lapponica baueri).</title>
        <authorList>
            <person name="Lima N.C.B."/>
            <person name="Parody-Merino A.M."/>
            <person name="Battley P.F."/>
            <person name="Fidler A.E."/>
            <person name="Prosdocimi F."/>
        </authorList>
    </citation>
    <scope>NUCLEOTIDE SEQUENCE [LARGE SCALE GENOMIC DNA]</scope>
</reference>
<sequence>MKFNKGKCRVLHLGRDNPGTTLQVGADLLQSSSAERDLEVLVDNRIDHEPAMCPCGQQGQWHPGVHQEECGRQVEAITSLPLCPAMVMLHLESCVQFWAPQFKKDRELLERVQQRATKTMRGLQYLSYKERLSDLGLEERRLRGEVVESPSL</sequence>
<keyword evidence="2" id="KW-1185">Reference proteome</keyword>
<evidence type="ECO:0000313" key="1">
    <source>
        <dbReference type="EMBL" id="PKU36058.1"/>
    </source>
</evidence>
<evidence type="ECO:0000313" key="2">
    <source>
        <dbReference type="Proteomes" id="UP000233556"/>
    </source>
</evidence>
<dbReference type="Proteomes" id="UP000233556">
    <property type="component" value="Unassembled WGS sequence"/>
</dbReference>